<keyword evidence="2" id="KW-1185">Reference proteome</keyword>
<dbReference type="KEGG" id="aplc:110988270"/>
<feature type="compositionally biased region" description="Acidic residues" evidence="1">
    <location>
        <begin position="102"/>
        <end position="126"/>
    </location>
</feature>
<feature type="region of interest" description="Disordered" evidence="1">
    <location>
        <begin position="98"/>
        <end position="146"/>
    </location>
</feature>
<dbReference type="Proteomes" id="UP000694845">
    <property type="component" value="Unplaced"/>
</dbReference>
<dbReference type="OMA" id="HESYTEC"/>
<dbReference type="RefSeq" id="XP_022107310.1">
    <property type="nucleotide sequence ID" value="XM_022251618.1"/>
</dbReference>
<reference evidence="3" key="1">
    <citation type="submission" date="2025-08" db="UniProtKB">
        <authorList>
            <consortium name="RefSeq"/>
        </authorList>
    </citation>
    <scope>IDENTIFICATION</scope>
</reference>
<dbReference type="GeneID" id="110988270"/>
<gene>
    <name evidence="3" type="primary">LOC110988270</name>
</gene>
<protein>
    <submittedName>
        <fullName evidence="3">Uncharacterized protein LOC110988270 isoform X1</fullName>
    </submittedName>
</protein>
<name>A0A8B7ZR06_ACAPL</name>
<dbReference type="OrthoDB" id="6115758at2759"/>
<organism evidence="2 3">
    <name type="scientific">Acanthaster planci</name>
    <name type="common">Crown-of-thorns starfish</name>
    <dbReference type="NCBI Taxonomy" id="133434"/>
    <lineage>
        <taxon>Eukaryota</taxon>
        <taxon>Metazoa</taxon>
        <taxon>Echinodermata</taxon>
        <taxon>Eleutherozoa</taxon>
        <taxon>Asterozoa</taxon>
        <taxon>Asteroidea</taxon>
        <taxon>Valvatacea</taxon>
        <taxon>Valvatida</taxon>
        <taxon>Acanthasteridae</taxon>
        <taxon>Acanthaster</taxon>
    </lineage>
</organism>
<evidence type="ECO:0000256" key="1">
    <source>
        <dbReference type="SAM" id="MobiDB-lite"/>
    </source>
</evidence>
<evidence type="ECO:0000313" key="3">
    <source>
        <dbReference type="RefSeq" id="XP_022107310.1"/>
    </source>
</evidence>
<evidence type="ECO:0000313" key="2">
    <source>
        <dbReference type="Proteomes" id="UP000694845"/>
    </source>
</evidence>
<sequence length="1300" mass="147517">MGAGYFLKMMNEDVESSDIPASQLAAIQSKGQFQRSISLALSAETGGDFLPSCSVEQDDRGHSLGISADNVARSAEGLDIASTIKEEDHDLEDRVERRVLEEDGEDEAVSDDATTEESVSSDDDSDAVQMAPLPQSTVSNHRRRTQLQRQRLRQQKRDFFAPFIEDDDLHLSCEGTVEIENRQQWVPTLMELCMEKGFSTTTPLPPGLKPALSQHRGKARLAALQLRWLGRNLAILEKQIKWNLVEALGPHGVKSTHLRRDAKSLWRRKHWHYEWSPHPERKLWILPASCQVYDTTDWKIAALAHYISLALPHWSVDSKRDGASQSEHKGCWDTDIHVQQVKRCLRKRYPKLVKYCFDHAMAYVWWTRGRCTKAQESFIKIAKRYPPDLISETEQSTLWARHRAMVLVEIGRLMVSFDQPDSAGKFFREAAEVASRKVHPGIADKLTLQSLALTASAYDQGMMAGHSAIQAARLWSVTAQQVQAVEQTPERTLLYYEWADRGEPVPEYGCREAVLAAVESLLHCHAGHVVDPASQDCQDSLHRNRVWLTGAKANLEKLQGPESAFVGLYLSFVHAMLNEARDAEIAYHHSLTSNIWRGEPGDVWRGEVGNVATVLRETEVRPHPWWLFGEWIAARKAALGKSFSEPLRVLPLVWRRGLQQPAYRFDGRTLRKQIADIEGLTLDLHVTPKGHLTGAMMQNLPPMTKVCMDAYTGQVHLGGACCNDELHRWDNYDNSFTCKVSFDCNSNVPQSNIIYSDPKTSTVTTLVINSMSRYYELEADSHAQMVAGKKCPENLRWIQRESQVAISIVYQRAGLARVKVNIVDLVLKERKKSILDAINSSYDARLMKEADNFLDFCVRRQYDFHEKNVTRFLKLRRTDGNMGQPESQHRLATKREMAKFVEGEMERHNILMMRMILKKVLYVGKATVVLLLTMWSHDVFVFIDCTSAESFSQPVLRRTNEMGMIWYGSLHNRWNLPSDCSCWSAPNPTASLLFAFDNDLEERPGPYLSHFMMKMFDEKGNALSFETFANRGEQDASKARYFLSCEGHKIIGTNKEKTKVTVCDLEKQTELWSSELTSILKLDMAKGTVYVSTREGLFALDINTLKPLVIIHLRSSRFMAPPNDNGLLLNLPAGSADYLKVLSTNEVMTRIDGTEQGNRTFLGMDNHVLLLRRHKMDEGDLLKGEQKPDVLEMKDVMVPGRPKELCYLSKQAGFVVSATISSRHESSPYYRESLYWFDMDGDIIAIHPFIGGGHHSFLPVYLRDPGGDGEGKADDRDLYLYFADGLGALCCIKLDIYQYR</sequence>
<proteinExistence type="predicted"/>
<accession>A0A8B7ZR06</accession>